<dbReference type="InterPro" id="IPR024079">
    <property type="entry name" value="MetalloPept_cat_dom_sf"/>
</dbReference>
<dbReference type="SUPFAM" id="SSF55486">
    <property type="entry name" value="Metalloproteases ('zincins'), catalytic domain"/>
    <property type="match status" value="1"/>
</dbReference>
<keyword evidence="2" id="KW-1185">Reference proteome</keyword>
<dbReference type="EMBL" id="BAAAUV010000010">
    <property type="protein sequence ID" value="GAA3218719.1"/>
    <property type="molecule type" value="Genomic_DNA"/>
</dbReference>
<sequence length="909" mass="98337">MGFMRYKNTGFSSAAALPSDAFHGMFLRGDRLVATSGTDIRYEGLIGGFDSAKLNAIPEPFKSACDGMLMLPVTGGSWQTVFFKGDQACWYHWDNKVVSQGSWTALAKGGPAWNTMLPAGYRTDVDALLMDSVGESAAWRTYVFKGDRVATIDWATGCTRDCRIYEGAQPTAGWARLPAEWLRDYDHVLPLPSVAGAKRSLLIKGGNGCVFNWNTGPEKTGALTTVLPELTALPAPYTTQYKPIVGRWGNTAAPNPVTVRGDLDGLGATRQFSGDIDQISGATRSPLYSFRVPAPDIVVSATEVTATGRVQWKPAWVGCTAKITIPRVTQSASAPALRLELRFDDGNTPTYDLPYQSAHLRTIDLEIDAMAGRAALASYDTATDAEAGPPDYVDRQLTIASAFAEAGIELRAAGTVNEVGTADAGIDLRWSDSELHTAMLHNFSGHAETEQWKLWAFVASRHVNDSTGVMFDVNEGKQRQGMAVFYDQINNERGYFKLGLYVHELGHCLNLQHSWQKGDSGAPLGPRDGRGDLSWMQYWNMYIAEDGSSGWDVFWRRFPFTFTANELAHLRHAFRYDIIPGGANWAAQGSAAYATTDRALAAMDAPISDDSGLALTLSGRAFAYGEPVTVEIKLARDGRDVTVHRELSPKSEYLTIAITAPSGITRPFRPLARHCKGHGDDALTSLTAEVPALYESAYLGSGADGQYFTDPGLYRVRAVYSAPDGSRVVSNDLQVRIRLPLTGDDRDAGELLMDDQTGTLMALLGSDSPALQAGNDALAELSDRFAGHPLAVYSHLAQGANAGRDFQHIVDGRIEVRPPDTKDAVAQLSAAIDASTGPEGLNNITLNATMRRLATVQAKAGDLAEADATLTRLVDHFRDEVPAAVLETIQAQADATREDILPDQDITLP</sequence>
<name>A0ABP6QER3_9ACTN</name>
<dbReference type="Gene3D" id="2.110.10.10">
    <property type="entry name" value="Hemopexin-like domain"/>
    <property type="match status" value="1"/>
</dbReference>
<dbReference type="RefSeq" id="WP_344830971.1">
    <property type="nucleotide sequence ID" value="NZ_BAAAUV010000010.1"/>
</dbReference>
<organism evidence="1 2">
    <name type="scientific">Actinocorallia longicatena</name>
    <dbReference type="NCBI Taxonomy" id="111803"/>
    <lineage>
        <taxon>Bacteria</taxon>
        <taxon>Bacillati</taxon>
        <taxon>Actinomycetota</taxon>
        <taxon>Actinomycetes</taxon>
        <taxon>Streptosporangiales</taxon>
        <taxon>Thermomonosporaceae</taxon>
        <taxon>Actinocorallia</taxon>
    </lineage>
</organism>
<dbReference type="InterPro" id="IPR036375">
    <property type="entry name" value="Hemopexin-like_dom_sf"/>
</dbReference>
<dbReference type="Gene3D" id="3.40.390.10">
    <property type="entry name" value="Collagenase (Catalytic Domain)"/>
    <property type="match status" value="1"/>
</dbReference>
<gene>
    <name evidence="1" type="ORF">GCM10010468_42350</name>
</gene>
<comment type="caution">
    <text evidence="1">The sequence shown here is derived from an EMBL/GenBank/DDBJ whole genome shotgun (WGS) entry which is preliminary data.</text>
</comment>
<reference evidence="2" key="1">
    <citation type="journal article" date="2019" name="Int. J. Syst. Evol. Microbiol.">
        <title>The Global Catalogue of Microorganisms (GCM) 10K type strain sequencing project: providing services to taxonomists for standard genome sequencing and annotation.</title>
        <authorList>
            <consortium name="The Broad Institute Genomics Platform"/>
            <consortium name="The Broad Institute Genome Sequencing Center for Infectious Disease"/>
            <person name="Wu L."/>
            <person name="Ma J."/>
        </authorList>
    </citation>
    <scope>NUCLEOTIDE SEQUENCE [LARGE SCALE GENOMIC DNA]</scope>
    <source>
        <strain evidence="2">JCM 9377</strain>
    </source>
</reference>
<evidence type="ECO:0000313" key="1">
    <source>
        <dbReference type="EMBL" id="GAA3218719.1"/>
    </source>
</evidence>
<dbReference type="Proteomes" id="UP001501237">
    <property type="component" value="Unassembled WGS sequence"/>
</dbReference>
<accession>A0ABP6QER3</accession>
<proteinExistence type="predicted"/>
<protein>
    <submittedName>
        <fullName evidence="1">Uncharacterized protein</fullName>
    </submittedName>
</protein>
<evidence type="ECO:0000313" key="2">
    <source>
        <dbReference type="Proteomes" id="UP001501237"/>
    </source>
</evidence>